<proteinExistence type="predicted"/>
<evidence type="ECO:0000313" key="2">
    <source>
        <dbReference type="Proteomes" id="UP000789860"/>
    </source>
</evidence>
<reference evidence="1" key="1">
    <citation type="submission" date="2021-06" db="EMBL/GenBank/DDBJ databases">
        <authorList>
            <person name="Kallberg Y."/>
            <person name="Tangrot J."/>
            <person name="Rosling A."/>
        </authorList>
    </citation>
    <scope>NUCLEOTIDE SEQUENCE</scope>
    <source>
        <strain evidence="1">AU212A</strain>
    </source>
</reference>
<comment type="caution">
    <text evidence="1">The sequence shown here is derived from an EMBL/GenBank/DDBJ whole genome shotgun (WGS) entry which is preliminary data.</text>
</comment>
<evidence type="ECO:0000313" key="1">
    <source>
        <dbReference type="EMBL" id="CAG8447394.1"/>
    </source>
</evidence>
<protein>
    <submittedName>
        <fullName evidence="1">9220_t:CDS:1</fullName>
    </submittedName>
</protein>
<name>A0ACA9K1K0_9GLOM</name>
<organism evidence="1 2">
    <name type="scientific">Scutellospora calospora</name>
    <dbReference type="NCBI Taxonomy" id="85575"/>
    <lineage>
        <taxon>Eukaryota</taxon>
        <taxon>Fungi</taxon>
        <taxon>Fungi incertae sedis</taxon>
        <taxon>Mucoromycota</taxon>
        <taxon>Glomeromycotina</taxon>
        <taxon>Glomeromycetes</taxon>
        <taxon>Diversisporales</taxon>
        <taxon>Gigasporaceae</taxon>
        <taxon>Scutellospora</taxon>
    </lineage>
</organism>
<sequence>MTYVGNLDPFTIEIHGDWTPKQKRKSHNQIRHVSINRVQYFEMKTQLDDINFIFDIELYNKYSDHTWTSIKRDKNYYLQISIKENSKLRQISYTTLLKENGFSNKFGSQSLKKKS</sequence>
<gene>
    <name evidence="1" type="ORF">SCALOS_LOCUS1007</name>
</gene>
<accession>A0ACA9K1K0</accession>
<dbReference type="Proteomes" id="UP000789860">
    <property type="component" value="Unassembled WGS sequence"/>
</dbReference>
<dbReference type="EMBL" id="CAJVPM010000582">
    <property type="protein sequence ID" value="CAG8447394.1"/>
    <property type="molecule type" value="Genomic_DNA"/>
</dbReference>
<keyword evidence="2" id="KW-1185">Reference proteome</keyword>